<reference evidence="2" key="2">
    <citation type="submission" date="2023-06" db="EMBL/GenBank/DDBJ databases">
        <authorList>
            <consortium name="Lawrence Berkeley National Laboratory"/>
            <person name="Mondo S.J."/>
            <person name="Hensen N."/>
            <person name="Bonometti L."/>
            <person name="Westerberg I."/>
            <person name="Brannstrom I.O."/>
            <person name="Guillou S."/>
            <person name="Cros-Aarteil S."/>
            <person name="Calhoun S."/>
            <person name="Haridas S."/>
            <person name="Kuo A."/>
            <person name="Pangilinan J."/>
            <person name="Riley R."/>
            <person name="Labutti K."/>
            <person name="Andreopoulos B."/>
            <person name="Lipzen A."/>
            <person name="Chen C."/>
            <person name="Yanf M."/>
            <person name="Daum C."/>
            <person name="Ng V."/>
            <person name="Clum A."/>
            <person name="Steindorff A."/>
            <person name="Ohm R."/>
            <person name="Martin F."/>
            <person name="Silar P."/>
            <person name="Natvig D."/>
            <person name="Lalanne C."/>
            <person name="Gautier V."/>
            <person name="Ament-Velasquez S.L."/>
            <person name="Kruys A."/>
            <person name="Hutchinson M.I."/>
            <person name="Powell A.J."/>
            <person name="Barry K."/>
            <person name="Miller A.N."/>
            <person name="Grigoriev I.V."/>
            <person name="Debuchy R."/>
            <person name="Gladieux P."/>
            <person name="Thoren M.H."/>
            <person name="Johannesson H."/>
        </authorList>
    </citation>
    <scope>NUCLEOTIDE SEQUENCE</scope>
    <source>
        <strain evidence="2">CBS 333.67</strain>
    </source>
</reference>
<organism evidence="2 3">
    <name type="scientific">Chaetomium strumarium</name>
    <dbReference type="NCBI Taxonomy" id="1170767"/>
    <lineage>
        <taxon>Eukaryota</taxon>
        <taxon>Fungi</taxon>
        <taxon>Dikarya</taxon>
        <taxon>Ascomycota</taxon>
        <taxon>Pezizomycotina</taxon>
        <taxon>Sordariomycetes</taxon>
        <taxon>Sordariomycetidae</taxon>
        <taxon>Sordariales</taxon>
        <taxon>Chaetomiaceae</taxon>
        <taxon>Chaetomium</taxon>
    </lineage>
</organism>
<proteinExistence type="predicted"/>
<keyword evidence="1" id="KW-0472">Membrane</keyword>
<keyword evidence="3" id="KW-1185">Reference proteome</keyword>
<evidence type="ECO:0000313" key="2">
    <source>
        <dbReference type="EMBL" id="KAK3305809.1"/>
    </source>
</evidence>
<feature type="transmembrane region" description="Helical" evidence="1">
    <location>
        <begin position="162"/>
        <end position="185"/>
    </location>
</feature>
<evidence type="ECO:0000256" key="1">
    <source>
        <dbReference type="SAM" id="Phobius"/>
    </source>
</evidence>
<dbReference type="EMBL" id="JAUDZG010000004">
    <property type="protein sequence ID" value="KAK3305809.1"/>
    <property type="molecule type" value="Genomic_DNA"/>
</dbReference>
<evidence type="ECO:0000313" key="3">
    <source>
        <dbReference type="Proteomes" id="UP001273166"/>
    </source>
</evidence>
<dbReference type="Proteomes" id="UP001273166">
    <property type="component" value="Unassembled WGS sequence"/>
</dbReference>
<keyword evidence="1" id="KW-1133">Transmembrane helix</keyword>
<dbReference type="AlphaFoldDB" id="A0AAJ0M1S0"/>
<dbReference type="GeneID" id="87881498"/>
<sequence>MRVALPSQSNIRVPPDAQWCANSTVNVKIAHSLSIPPGPALSRRVSGKKTVPQYPDTRWCLSPIGSTVAHPSSLISLLSSSGSVPGMRTVYILQFLCSHAGNANSFDPSTWPAFSPPGRSSSIVSTLRLRNADVEYGVAPVERAEDGERVGKTRRSSCRKGCGAVVCASIIIHYPLPIIILSSIVPCRRSNVVKGAPVRQRGDRVLLEPMLMLMFQLVTPSRV</sequence>
<gene>
    <name evidence="2" type="ORF">B0T15DRAFT_210526</name>
</gene>
<comment type="caution">
    <text evidence="2">The sequence shown here is derived from an EMBL/GenBank/DDBJ whole genome shotgun (WGS) entry which is preliminary data.</text>
</comment>
<reference evidence="2" key="1">
    <citation type="journal article" date="2023" name="Mol. Phylogenet. Evol.">
        <title>Genome-scale phylogeny and comparative genomics of the fungal order Sordariales.</title>
        <authorList>
            <person name="Hensen N."/>
            <person name="Bonometti L."/>
            <person name="Westerberg I."/>
            <person name="Brannstrom I.O."/>
            <person name="Guillou S."/>
            <person name="Cros-Aarteil S."/>
            <person name="Calhoun S."/>
            <person name="Haridas S."/>
            <person name="Kuo A."/>
            <person name="Mondo S."/>
            <person name="Pangilinan J."/>
            <person name="Riley R."/>
            <person name="LaButti K."/>
            <person name="Andreopoulos B."/>
            <person name="Lipzen A."/>
            <person name="Chen C."/>
            <person name="Yan M."/>
            <person name="Daum C."/>
            <person name="Ng V."/>
            <person name="Clum A."/>
            <person name="Steindorff A."/>
            <person name="Ohm R.A."/>
            <person name="Martin F."/>
            <person name="Silar P."/>
            <person name="Natvig D.O."/>
            <person name="Lalanne C."/>
            <person name="Gautier V."/>
            <person name="Ament-Velasquez S.L."/>
            <person name="Kruys A."/>
            <person name="Hutchinson M.I."/>
            <person name="Powell A.J."/>
            <person name="Barry K."/>
            <person name="Miller A.N."/>
            <person name="Grigoriev I.V."/>
            <person name="Debuchy R."/>
            <person name="Gladieux P."/>
            <person name="Hiltunen Thoren M."/>
            <person name="Johannesson H."/>
        </authorList>
    </citation>
    <scope>NUCLEOTIDE SEQUENCE</scope>
    <source>
        <strain evidence="2">CBS 333.67</strain>
    </source>
</reference>
<keyword evidence="1" id="KW-0812">Transmembrane</keyword>
<name>A0AAJ0M1S0_9PEZI</name>
<dbReference type="RefSeq" id="XP_062721589.1">
    <property type="nucleotide sequence ID" value="XM_062862669.1"/>
</dbReference>
<protein>
    <submittedName>
        <fullName evidence="2">Uncharacterized protein</fullName>
    </submittedName>
</protein>
<accession>A0AAJ0M1S0</accession>